<dbReference type="Proteomes" id="UP001143486">
    <property type="component" value="Unassembled WGS sequence"/>
</dbReference>
<evidence type="ECO:0000256" key="2">
    <source>
        <dbReference type="ARBA" id="ARBA00007362"/>
    </source>
</evidence>
<feature type="domain" description="EamA" evidence="7">
    <location>
        <begin position="28"/>
        <end position="158"/>
    </location>
</feature>
<feature type="transmembrane region" description="Helical" evidence="6">
    <location>
        <begin position="201"/>
        <end position="220"/>
    </location>
</feature>
<feature type="transmembrane region" description="Helical" evidence="6">
    <location>
        <begin position="232"/>
        <end position="255"/>
    </location>
</feature>
<keyword evidence="4 6" id="KW-1133">Transmembrane helix</keyword>
<evidence type="ECO:0000313" key="9">
    <source>
        <dbReference type="Proteomes" id="UP001143486"/>
    </source>
</evidence>
<feature type="transmembrane region" description="Helical" evidence="6">
    <location>
        <begin position="262"/>
        <end position="281"/>
    </location>
</feature>
<name>A0A9W6IN62_9PROT</name>
<keyword evidence="3 6" id="KW-0812">Transmembrane</keyword>
<organism evidence="8 9">
    <name type="scientific">Maricaulis virginensis</name>
    <dbReference type="NCBI Taxonomy" id="144022"/>
    <lineage>
        <taxon>Bacteria</taxon>
        <taxon>Pseudomonadati</taxon>
        <taxon>Pseudomonadota</taxon>
        <taxon>Alphaproteobacteria</taxon>
        <taxon>Maricaulales</taxon>
        <taxon>Maricaulaceae</taxon>
        <taxon>Maricaulis</taxon>
    </lineage>
</organism>
<feature type="domain" description="EamA" evidence="7">
    <location>
        <begin position="172"/>
        <end position="302"/>
    </location>
</feature>
<evidence type="ECO:0000256" key="6">
    <source>
        <dbReference type="SAM" id="Phobius"/>
    </source>
</evidence>
<feature type="transmembrane region" description="Helical" evidence="6">
    <location>
        <begin position="114"/>
        <end position="134"/>
    </location>
</feature>
<dbReference type="InterPro" id="IPR037185">
    <property type="entry name" value="EmrE-like"/>
</dbReference>
<dbReference type="PANTHER" id="PTHR32322">
    <property type="entry name" value="INNER MEMBRANE TRANSPORTER"/>
    <property type="match status" value="1"/>
</dbReference>
<evidence type="ECO:0000256" key="1">
    <source>
        <dbReference type="ARBA" id="ARBA00004141"/>
    </source>
</evidence>
<proteinExistence type="inferred from homology"/>
<dbReference type="AlphaFoldDB" id="A0A9W6IN62"/>
<sequence length="312" mass="32350">MCGSRNVAEPPVKPAHAHLPGLMDWAALLLLTVLWGSAFAFIKHGVETLPPGGLIFVRIALAAILLAGWALLRGHRLPALNDKRWLWFAGLGFFGNTLPFYLVSWGQQYIDSALAGILVATMPLATVAMAHVLVPGEHLTLRRLTGVFTGFAGVVLLLGPAALTDLGGADVWAQLGVVAAAVCYGINAILARLIPPTPPSVSGAGMLICGALFALPVGLFELAQAGPVAPTAWLAVIWLAAGPTALASVVLMQVAGTAGPNFLAIANYLTPIAAMITGVLIGETIGWHAVLALAVILTGVWLARKRAADPAR</sequence>
<dbReference type="InterPro" id="IPR050638">
    <property type="entry name" value="AA-Vitamin_Transporters"/>
</dbReference>
<feature type="transmembrane region" description="Helical" evidence="6">
    <location>
        <begin position="54"/>
        <end position="72"/>
    </location>
</feature>
<dbReference type="GO" id="GO:0016020">
    <property type="term" value="C:membrane"/>
    <property type="evidence" value="ECO:0007669"/>
    <property type="project" value="UniProtKB-SubCell"/>
</dbReference>
<dbReference type="Gene3D" id="1.10.3730.20">
    <property type="match status" value="1"/>
</dbReference>
<accession>A0A9W6IN62</accession>
<evidence type="ECO:0000259" key="7">
    <source>
        <dbReference type="Pfam" id="PF00892"/>
    </source>
</evidence>
<comment type="similarity">
    <text evidence="2">Belongs to the EamA transporter family.</text>
</comment>
<feature type="transmembrane region" description="Helical" evidence="6">
    <location>
        <begin position="175"/>
        <end position="194"/>
    </location>
</feature>
<feature type="transmembrane region" description="Helical" evidence="6">
    <location>
        <begin position="287"/>
        <end position="303"/>
    </location>
</feature>
<comment type="subcellular location">
    <subcellularLocation>
        <location evidence="1">Membrane</location>
        <topology evidence="1">Multi-pass membrane protein</topology>
    </subcellularLocation>
</comment>
<reference evidence="8" key="2">
    <citation type="submission" date="2023-01" db="EMBL/GenBank/DDBJ databases">
        <authorList>
            <person name="Sun Q."/>
            <person name="Evtushenko L."/>
        </authorList>
    </citation>
    <scope>NUCLEOTIDE SEQUENCE</scope>
    <source>
        <strain evidence="8">VKM B-1513</strain>
    </source>
</reference>
<feature type="transmembrane region" description="Helical" evidence="6">
    <location>
        <begin position="84"/>
        <end position="102"/>
    </location>
</feature>
<dbReference type="SUPFAM" id="SSF103481">
    <property type="entry name" value="Multidrug resistance efflux transporter EmrE"/>
    <property type="match status" value="2"/>
</dbReference>
<evidence type="ECO:0000256" key="5">
    <source>
        <dbReference type="ARBA" id="ARBA00023136"/>
    </source>
</evidence>
<comment type="caution">
    <text evidence="8">The sequence shown here is derived from an EMBL/GenBank/DDBJ whole genome shotgun (WGS) entry which is preliminary data.</text>
</comment>
<feature type="transmembrane region" description="Helical" evidence="6">
    <location>
        <begin position="146"/>
        <end position="163"/>
    </location>
</feature>
<keyword evidence="9" id="KW-1185">Reference proteome</keyword>
<evidence type="ECO:0000313" key="8">
    <source>
        <dbReference type="EMBL" id="GLK52125.1"/>
    </source>
</evidence>
<protein>
    <submittedName>
        <fullName evidence="8">Membrane protein</fullName>
    </submittedName>
</protein>
<evidence type="ECO:0000256" key="3">
    <source>
        <dbReference type="ARBA" id="ARBA00022692"/>
    </source>
</evidence>
<dbReference type="Pfam" id="PF00892">
    <property type="entry name" value="EamA"/>
    <property type="match status" value="2"/>
</dbReference>
<dbReference type="PANTHER" id="PTHR32322:SF2">
    <property type="entry name" value="EAMA DOMAIN-CONTAINING PROTEIN"/>
    <property type="match status" value="1"/>
</dbReference>
<dbReference type="EMBL" id="BSFE01000003">
    <property type="protein sequence ID" value="GLK52125.1"/>
    <property type="molecule type" value="Genomic_DNA"/>
</dbReference>
<reference evidence="8" key="1">
    <citation type="journal article" date="2014" name="Int. J. Syst. Evol. Microbiol.">
        <title>Complete genome sequence of Corynebacterium casei LMG S-19264T (=DSM 44701T), isolated from a smear-ripened cheese.</title>
        <authorList>
            <consortium name="US DOE Joint Genome Institute (JGI-PGF)"/>
            <person name="Walter F."/>
            <person name="Albersmeier A."/>
            <person name="Kalinowski J."/>
            <person name="Ruckert C."/>
        </authorList>
    </citation>
    <scope>NUCLEOTIDE SEQUENCE</scope>
    <source>
        <strain evidence="8">VKM B-1513</strain>
    </source>
</reference>
<feature type="transmembrane region" description="Helical" evidence="6">
    <location>
        <begin position="21"/>
        <end position="42"/>
    </location>
</feature>
<keyword evidence="5 6" id="KW-0472">Membrane</keyword>
<evidence type="ECO:0000256" key="4">
    <source>
        <dbReference type="ARBA" id="ARBA00022989"/>
    </source>
</evidence>
<dbReference type="InterPro" id="IPR000620">
    <property type="entry name" value="EamA_dom"/>
</dbReference>
<gene>
    <name evidence="8" type="ORF">GCM10017621_16330</name>
</gene>